<name>A0A6J4PUC6_9ACTN</name>
<feature type="non-terminal residue" evidence="1">
    <location>
        <position position="1"/>
    </location>
</feature>
<organism evidence="1">
    <name type="scientific">uncultured Rubrobacteraceae bacterium</name>
    <dbReference type="NCBI Taxonomy" id="349277"/>
    <lineage>
        <taxon>Bacteria</taxon>
        <taxon>Bacillati</taxon>
        <taxon>Actinomycetota</taxon>
        <taxon>Rubrobacteria</taxon>
        <taxon>Rubrobacterales</taxon>
        <taxon>Rubrobacteraceae</taxon>
        <taxon>environmental samples</taxon>
    </lineage>
</organism>
<accession>A0A6J4PUC6</accession>
<feature type="non-terminal residue" evidence="1">
    <location>
        <position position="42"/>
    </location>
</feature>
<protein>
    <submittedName>
        <fullName evidence="1">Uncharacterized protein</fullName>
    </submittedName>
</protein>
<reference evidence="1" key="1">
    <citation type="submission" date="2020-02" db="EMBL/GenBank/DDBJ databases">
        <authorList>
            <person name="Meier V. D."/>
        </authorList>
    </citation>
    <scope>NUCLEOTIDE SEQUENCE</scope>
    <source>
        <strain evidence="1">AVDCRST_MAG03</strain>
    </source>
</reference>
<evidence type="ECO:0000313" key="1">
    <source>
        <dbReference type="EMBL" id="CAA9423771.1"/>
    </source>
</evidence>
<proteinExistence type="predicted"/>
<gene>
    <name evidence="1" type="ORF">AVDCRST_MAG03-2733</name>
</gene>
<sequence length="42" mass="4874">GRCRARRRELEEPGRRYGRRGLRFARGPLPAPGWTRRAAVLV</sequence>
<dbReference type="EMBL" id="CADCUT010000164">
    <property type="protein sequence ID" value="CAA9423771.1"/>
    <property type="molecule type" value="Genomic_DNA"/>
</dbReference>
<dbReference type="AlphaFoldDB" id="A0A6J4PUC6"/>